<evidence type="ECO:0000256" key="2">
    <source>
        <dbReference type="RuleBase" id="RU000682"/>
    </source>
</evidence>
<dbReference type="InterPro" id="IPR009057">
    <property type="entry name" value="Homeodomain-like_sf"/>
</dbReference>
<evidence type="ECO:0000313" key="5">
    <source>
        <dbReference type="EMBL" id="VDN15238.1"/>
    </source>
</evidence>
<comment type="subcellular location">
    <subcellularLocation>
        <location evidence="1 2">Nucleus</location>
    </subcellularLocation>
</comment>
<dbReference type="SUPFAM" id="SSF46689">
    <property type="entry name" value="Homeodomain-like"/>
    <property type="match status" value="1"/>
</dbReference>
<evidence type="ECO:0000259" key="4">
    <source>
        <dbReference type="PROSITE" id="PS50071"/>
    </source>
</evidence>
<keyword evidence="1 2" id="KW-0371">Homeobox</keyword>
<name>A0A3P7LYV0_DIBLA</name>
<feature type="domain" description="Homeobox" evidence="4">
    <location>
        <begin position="89"/>
        <end position="145"/>
    </location>
</feature>
<dbReference type="PROSITE" id="PS50071">
    <property type="entry name" value="HOMEOBOX_2"/>
    <property type="match status" value="1"/>
</dbReference>
<dbReference type="Gene3D" id="1.10.10.60">
    <property type="entry name" value="Homeodomain-like"/>
    <property type="match status" value="1"/>
</dbReference>
<feature type="region of interest" description="Disordered" evidence="3">
    <location>
        <begin position="74"/>
        <end position="96"/>
    </location>
</feature>
<evidence type="ECO:0000313" key="6">
    <source>
        <dbReference type="Proteomes" id="UP000281553"/>
    </source>
</evidence>
<protein>
    <recommendedName>
        <fullName evidence="4">Homeobox domain-containing protein</fullName>
    </recommendedName>
</protein>
<accession>A0A3P7LYV0</accession>
<feature type="compositionally biased region" description="Polar residues" evidence="3">
    <location>
        <begin position="74"/>
        <end position="89"/>
    </location>
</feature>
<dbReference type="CDD" id="cd00086">
    <property type="entry name" value="homeodomain"/>
    <property type="match status" value="1"/>
</dbReference>
<reference evidence="5 6" key="1">
    <citation type="submission" date="2018-11" db="EMBL/GenBank/DDBJ databases">
        <authorList>
            <consortium name="Pathogen Informatics"/>
        </authorList>
    </citation>
    <scope>NUCLEOTIDE SEQUENCE [LARGE SCALE GENOMIC DNA]</scope>
</reference>
<dbReference type="AlphaFoldDB" id="A0A3P7LYV0"/>
<dbReference type="Proteomes" id="UP000281553">
    <property type="component" value="Unassembled WGS sequence"/>
</dbReference>
<keyword evidence="6" id="KW-1185">Reference proteome</keyword>
<dbReference type="Pfam" id="PF00046">
    <property type="entry name" value="Homeodomain"/>
    <property type="match status" value="1"/>
</dbReference>
<proteinExistence type="predicted"/>
<dbReference type="EMBL" id="UYRU01061848">
    <property type="protein sequence ID" value="VDN15238.1"/>
    <property type="molecule type" value="Genomic_DNA"/>
</dbReference>
<keyword evidence="1 2" id="KW-0539">Nucleus</keyword>
<evidence type="ECO:0000256" key="1">
    <source>
        <dbReference type="PROSITE-ProRule" id="PRU00108"/>
    </source>
</evidence>
<dbReference type="InterPro" id="IPR001356">
    <property type="entry name" value="HD"/>
</dbReference>
<gene>
    <name evidence="5" type="ORF">DILT_LOCUS11069</name>
</gene>
<dbReference type="OrthoDB" id="10068367at2759"/>
<dbReference type="GO" id="GO:0003677">
    <property type="term" value="F:DNA binding"/>
    <property type="evidence" value="ECO:0007669"/>
    <property type="project" value="UniProtKB-UniRule"/>
</dbReference>
<evidence type="ECO:0000256" key="3">
    <source>
        <dbReference type="SAM" id="MobiDB-lite"/>
    </source>
</evidence>
<sequence length="145" mass="15720">MNVVECGGGGASGVCPPALEVAVVDGMVTTGEKNALHRSPTTGDLLPCHVFEKEENFSASNLVDYDFESTDHPQSIDTCSLTPMEPNSSRSKRIRTSFTPQQLAILQASFEKEANPDGQELERIAHTACLKQNGLPEQQRLVYDA</sequence>
<keyword evidence="1 2" id="KW-0238">DNA-binding</keyword>
<dbReference type="GO" id="GO:0005634">
    <property type="term" value="C:nucleus"/>
    <property type="evidence" value="ECO:0007669"/>
    <property type="project" value="UniProtKB-SubCell"/>
</dbReference>
<organism evidence="5 6">
    <name type="scientific">Dibothriocephalus latus</name>
    <name type="common">Fish tapeworm</name>
    <name type="synonym">Diphyllobothrium latum</name>
    <dbReference type="NCBI Taxonomy" id="60516"/>
    <lineage>
        <taxon>Eukaryota</taxon>
        <taxon>Metazoa</taxon>
        <taxon>Spiralia</taxon>
        <taxon>Lophotrochozoa</taxon>
        <taxon>Platyhelminthes</taxon>
        <taxon>Cestoda</taxon>
        <taxon>Eucestoda</taxon>
        <taxon>Diphyllobothriidea</taxon>
        <taxon>Diphyllobothriidae</taxon>
        <taxon>Dibothriocephalus</taxon>
    </lineage>
</organism>